<dbReference type="PANTHER" id="PTHR12080">
    <property type="entry name" value="SIGNALING LYMPHOCYTIC ACTIVATION MOLECULE"/>
    <property type="match status" value="1"/>
</dbReference>
<dbReference type="PANTHER" id="PTHR12080:SF125">
    <property type="entry name" value="CD48 ANTIGEN-LIKE"/>
    <property type="match status" value="1"/>
</dbReference>
<accession>A0A9N7V274</accession>
<comment type="caution">
    <text evidence="8">The sequence shown here is derived from an EMBL/GenBank/DDBJ whole genome shotgun (WGS) entry which is preliminary data.</text>
</comment>
<feature type="signal peptide" evidence="6">
    <location>
        <begin position="1"/>
        <end position="24"/>
    </location>
</feature>
<feature type="chain" id="PRO_5040352476" description="Ig-like domain-containing protein" evidence="6">
    <location>
        <begin position="25"/>
        <end position="239"/>
    </location>
</feature>
<keyword evidence="5" id="KW-0812">Transmembrane</keyword>
<evidence type="ECO:0000256" key="6">
    <source>
        <dbReference type="SAM" id="SignalP"/>
    </source>
</evidence>
<dbReference type="Gene3D" id="2.60.40.10">
    <property type="entry name" value="Immunoglobulins"/>
    <property type="match status" value="2"/>
</dbReference>
<gene>
    <name evidence="8" type="ORF">PLEPLA_LOCUS30436</name>
</gene>
<keyword evidence="2 6" id="KW-0732">Signal</keyword>
<dbReference type="InterPro" id="IPR007110">
    <property type="entry name" value="Ig-like_dom"/>
</dbReference>
<dbReference type="InterPro" id="IPR013783">
    <property type="entry name" value="Ig-like_fold"/>
</dbReference>
<organism evidence="8 9">
    <name type="scientific">Pleuronectes platessa</name>
    <name type="common">European plaice</name>
    <dbReference type="NCBI Taxonomy" id="8262"/>
    <lineage>
        <taxon>Eukaryota</taxon>
        <taxon>Metazoa</taxon>
        <taxon>Chordata</taxon>
        <taxon>Craniata</taxon>
        <taxon>Vertebrata</taxon>
        <taxon>Euteleostomi</taxon>
        <taxon>Actinopterygii</taxon>
        <taxon>Neopterygii</taxon>
        <taxon>Teleostei</taxon>
        <taxon>Neoteleostei</taxon>
        <taxon>Acanthomorphata</taxon>
        <taxon>Carangaria</taxon>
        <taxon>Pleuronectiformes</taxon>
        <taxon>Pleuronectoidei</taxon>
        <taxon>Pleuronectidae</taxon>
        <taxon>Pleuronectes</taxon>
    </lineage>
</organism>
<feature type="transmembrane region" description="Helical" evidence="5">
    <location>
        <begin position="217"/>
        <end position="237"/>
    </location>
</feature>
<dbReference type="Proteomes" id="UP001153269">
    <property type="component" value="Unassembled WGS sequence"/>
</dbReference>
<proteinExistence type="predicted"/>
<sequence>MDGHSSSGPVTVLLLAALTSSALGQGLLYFEEGKPLVLTPPKHGTVITSVEWTHNTDLAVEWRNNELEFYRSFKGRTELDKSTAQLTVNSATQSDGGDYKVEINNQQQSQVYKVEVIKRVPKPSVVVRTLTCGPTSSKCNFTCQGESTGTQPLTYSWRKDSGEWEPEQQSMDLFFNDTKTKRVKQISCRMKNPISEEESDPLYNPMYNKGLLSQGELAAVICSPIIVVVLAGLGLLIDP</sequence>
<evidence type="ECO:0000256" key="5">
    <source>
        <dbReference type="SAM" id="Phobius"/>
    </source>
</evidence>
<dbReference type="InterPro" id="IPR013098">
    <property type="entry name" value="Ig_I-set"/>
</dbReference>
<evidence type="ECO:0000259" key="7">
    <source>
        <dbReference type="PROSITE" id="PS50835"/>
    </source>
</evidence>
<dbReference type="PROSITE" id="PS50835">
    <property type="entry name" value="IG_LIKE"/>
    <property type="match status" value="1"/>
</dbReference>
<evidence type="ECO:0000256" key="3">
    <source>
        <dbReference type="ARBA" id="ARBA00023136"/>
    </source>
</evidence>
<evidence type="ECO:0000313" key="8">
    <source>
        <dbReference type="EMBL" id="CAB1442718.1"/>
    </source>
</evidence>
<dbReference type="Pfam" id="PF07679">
    <property type="entry name" value="I-set"/>
    <property type="match status" value="1"/>
</dbReference>
<evidence type="ECO:0000313" key="9">
    <source>
        <dbReference type="Proteomes" id="UP001153269"/>
    </source>
</evidence>
<reference evidence="8" key="1">
    <citation type="submission" date="2020-03" db="EMBL/GenBank/DDBJ databases">
        <authorList>
            <person name="Weist P."/>
        </authorList>
    </citation>
    <scope>NUCLEOTIDE SEQUENCE</scope>
</reference>
<feature type="domain" description="Ig-like" evidence="7">
    <location>
        <begin position="123"/>
        <end position="199"/>
    </location>
</feature>
<evidence type="ECO:0000256" key="1">
    <source>
        <dbReference type="ARBA" id="ARBA00004370"/>
    </source>
</evidence>
<dbReference type="GO" id="GO:0016020">
    <property type="term" value="C:membrane"/>
    <property type="evidence" value="ECO:0007669"/>
    <property type="project" value="UniProtKB-SubCell"/>
</dbReference>
<dbReference type="InterPro" id="IPR036179">
    <property type="entry name" value="Ig-like_dom_sf"/>
</dbReference>
<protein>
    <recommendedName>
        <fullName evidence="7">Ig-like domain-containing protein</fullName>
    </recommendedName>
</protein>
<evidence type="ECO:0000256" key="4">
    <source>
        <dbReference type="ARBA" id="ARBA00023180"/>
    </source>
</evidence>
<dbReference type="AlphaFoldDB" id="A0A9N7V274"/>
<dbReference type="EMBL" id="CADEAL010002902">
    <property type="protein sequence ID" value="CAB1442718.1"/>
    <property type="molecule type" value="Genomic_DNA"/>
</dbReference>
<comment type="subcellular location">
    <subcellularLocation>
        <location evidence="1">Membrane</location>
    </subcellularLocation>
</comment>
<keyword evidence="9" id="KW-1185">Reference proteome</keyword>
<dbReference type="InterPro" id="IPR015631">
    <property type="entry name" value="CD2/SLAM_rcpt"/>
</dbReference>
<dbReference type="SUPFAM" id="SSF48726">
    <property type="entry name" value="Immunoglobulin"/>
    <property type="match status" value="1"/>
</dbReference>
<keyword evidence="5" id="KW-1133">Transmembrane helix</keyword>
<keyword evidence="3 5" id="KW-0472">Membrane</keyword>
<evidence type="ECO:0000256" key="2">
    <source>
        <dbReference type="ARBA" id="ARBA00022729"/>
    </source>
</evidence>
<name>A0A9N7V274_PLEPL</name>
<keyword evidence="4" id="KW-0325">Glycoprotein</keyword>